<dbReference type="Proteomes" id="UP001305521">
    <property type="component" value="Chromosome"/>
</dbReference>
<feature type="chain" id="PRO_5045308758" evidence="2">
    <location>
        <begin position="22"/>
        <end position="323"/>
    </location>
</feature>
<evidence type="ECO:0000313" key="3">
    <source>
        <dbReference type="EMBL" id="WPB82992.1"/>
    </source>
</evidence>
<dbReference type="PANTHER" id="PTHR42928">
    <property type="entry name" value="TRICARBOXYLATE-BINDING PROTEIN"/>
    <property type="match status" value="1"/>
</dbReference>
<keyword evidence="2" id="KW-0732">Signal</keyword>
<organism evidence="3 4">
    <name type="scientific">Sediminicoccus rosea</name>
    <dbReference type="NCBI Taxonomy" id="1225128"/>
    <lineage>
        <taxon>Bacteria</taxon>
        <taxon>Pseudomonadati</taxon>
        <taxon>Pseudomonadota</taxon>
        <taxon>Alphaproteobacteria</taxon>
        <taxon>Acetobacterales</taxon>
        <taxon>Roseomonadaceae</taxon>
        <taxon>Sediminicoccus</taxon>
    </lineage>
</organism>
<dbReference type="EMBL" id="CP137852">
    <property type="protein sequence ID" value="WPB82992.1"/>
    <property type="molecule type" value="Genomic_DNA"/>
</dbReference>
<accession>A0ABZ0PC11</accession>
<dbReference type="InterPro" id="IPR005064">
    <property type="entry name" value="BUG"/>
</dbReference>
<keyword evidence="4" id="KW-1185">Reference proteome</keyword>
<evidence type="ECO:0000313" key="4">
    <source>
        <dbReference type="Proteomes" id="UP001305521"/>
    </source>
</evidence>
<feature type="signal peptide" evidence="2">
    <location>
        <begin position="1"/>
        <end position="21"/>
    </location>
</feature>
<protein>
    <submittedName>
        <fullName evidence="3">Tripartite tricarboxylate transporter substrate binding protein</fullName>
    </submittedName>
</protein>
<comment type="similarity">
    <text evidence="1">Belongs to the UPF0065 (bug) family.</text>
</comment>
<dbReference type="InterPro" id="IPR042100">
    <property type="entry name" value="Bug_dom1"/>
</dbReference>
<reference evidence="3 4" key="1">
    <citation type="submission" date="2023-11" db="EMBL/GenBank/DDBJ databases">
        <title>Arctic aerobic anoxygenic photoheterotroph Sediminicoccus rosea KRV36 adapts its photosynthesis to long days of polar summer.</title>
        <authorList>
            <person name="Tomasch J."/>
            <person name="Kopejtka K."/>
            <person name="Bily T."/>
            <person name="Gardiner A.T."/>
            <person name="Gardian Z."/>
            <person name="Shivaramu S."/>
            <person name="Koblizek M."/>
            <person name="Engelhardt F."/>
            <person name="Kaftan D."/>
        </authorList>
    </citation>
    <scope>NUCLEOTIDE SEQUENCE [LARGE SCALE GENOMIC DNA]</scope>
    <source>
        <strain evidence="3 4">R-30</strain>
    </source>
</reference>
<proteinExistence type="inferred from homology"/>
<gene>
    <name evidence="3" type="ORF">R9Z33_12845</name>
</gene>
<dbReference type="SUPFAM" id="SSF53850">
    <property type="entry name" value="Periplasmic binding protein-like II"/>
    <property type="match status" value="1"/>
</dbReference>
<name>A0ABZ0PC11_9PROT</name>
<evidence type="ECO:0000256" key="2">
    <source>
        <dbReference type="SAM" id="SignalP"/>
    </source>
</evidence>
<dbReference type="RefSeq" id="WP_318646973.1">
    <property type="nucleotide sequence ID" value="NZ_CP137852.1"/>
</dbReference>
<sequence length="323" mass="33805">MIQRRAALAAPFLLAAGSASAQGAWPNRSVRVVVPWPPGQATDLAARISAQRLTETLGQPFVAENRAGAGGMIGTDQVAKAAPDGYTLLAGSTGPIVTSPLVQRTAYNAERDFAEISITGMSPYLLVVPPNFPARTAEEFVALLRARPGHYSFSSSGTGATAHVVAAWFHALANVDVVHVPFAGSGPALTAVVGGHVNYSVETLAATGPLIRNGSLRALGISFKNGSTLVPDVPPLARLPGMQDYDAGAWIGLMAPAGTPRPIIDRIDAEIGRAMQAGDMRERLITAGLEPVYHGPDAMRDYIANQRRGFATAIRAANIRIEG</sequence>
<dbReference type="Gene3D" id="3.40.190.10">
    <property type="entry name" value="Periplasmic binding protein-like II"/>
    <property type="match status" value="1"/>
</dbReference>
<dbReference type="PANTHER" id="PTHR42928:SF5">
    <property type="entry name" value="BLR1237 PROTEIN"/>
    <property type="match status" value="1"/>
</dbReference>
<evidence type="ECO:0000256" key="1">
    <source>
        <dbReference type="ARBA" id="ARBA00006987"/>
    </source>
</evidence>
<dbReference type="PIRSF" id="PIRSF017082">
    <property type="entry name" value="YflP"/>
    <property type="match status" value="1"/>
</dbReference>
<dbReference type="Pfam" id="PF03401">
    <property type="entry name" value="TctC"/>
    <property type="match status" value="1"/>
</dbReference>
<dbReference type="CDD" id="cd07012">
    <property type="entry name" value="PBP2_Bug_TTT"/>
    <property type="match status" value="1"/>
</dbReference>
<dbReference type="Gene3D" id="3.40.190.150">
    <property type="entry name" value="Bordetella uptake gene, domain 1"/>
    <property type="match status" value="1"/>
</dbReference>